<dbReference type="KEGG" id="cbae:COR50_01020"/>
<feature type="chain" id="PRO_5012313132" evidence="9">
    <location>
        <begin position="27"/>
        <end position="455"/>
    </location>
</feature>
<dbReference type="Gene3D" id="1.20.1600.10">
    <property type="entry name" value="Outer membrane efflux proteins (OEP)"/>
    <property type="match status" value="1"/>
</dbReference>
<keyword evidence="11" id="KW-1185">Reference proteome</keyword>
<protein>
    <submittedName>
        <fullName evidence="10">Transporter</fullName>
    </submittedName>
</protein>
<dbReference type="SUPFAM" id="SSF56954">
    <property type="entry name" value="Outer membrane efflux proteins (OEP)"/>
    <property type="match status" value="1"/>
</dbReference>
<dbReference type="GO" id="GO:0009279">
    <property type="term" value="C:cell outer membrane"/>
    <property type="evidence" value="ECO:0007669"/>
    <property type="project" value="UniProtKB-SubCell"/>
</dbReference>
<evidence type="ECO:0000256" key="4">
    <source>
        <dbReference type="ARBA" id="ARBA00022452"/>
    </source>
</evidence>
<name>A0A291QPP6_9BACT</name>
<evidence type="ECO:0000256" key="5">
    <source>
        <dbReference type="ARBA" id="ARBA00022692"/>
    </source>
</evidence>
<evidence type="ECO:0000256" key="8">
    <source>
        <dbReference type="SAM" id="Coils"/>
    </source>
</evidence>
<keyword evidence="5" id="KW-0812">Transmembrane</keyword>
<evidence type="ECO:0000256" key="6">
    <source>
        <dbReference type="ARBA" id="ARBA00023136"/>
    </source>
</evidence>
<organism evidence="10 11">
    <name type="scientific">Chitinophaga caeni</name>
    <dbReference type="NCBI Taxonomy" id="2029983"/>
    <lineage>
        <taxon>Bacteria</taxon>
        <taxon>Pseudomonadati</taxon>
        <taxon>Bacteroidota</taxon>
        <taxon>Chitinophagia</taxon>
        <taxon>Chitinophagales</taxon>
        <taxon>Chitinophagaceae</taxon>
        <taxon>Chitinophaga</taxon>
    </lineage>
</organism>
<dbReference type="InterPro" id="IPR003423">
    <property type="entry name" value="OMP_efflux"/>
</dbReference>
<keyword evidence="4" id="KW-1134">Transmembrane beta strand</keyword>
<keyword evidence="3" id="KW-0813">Transport</keyword>
<sequence length="455" mass="51863">MTNWNQMIHKRILGLVLLFYAIPTHAQNTTLPPAIHSFSLQDCISYAQEHQYALLNARMEQQKSREVVGEQRGKLLPHVDITGSFVDNLKLATSLIPDLTGDPNNKIPVQFGNKFTSSVFGQLNQTLFNSDYFLGLKASKVYQELSTKDLRRNEIDTKIAVTQAYYNVLVAEETINILTTNKLQLEKTLNDTKARYDVGVAERIDVDRIQVSYNTIETQVMNAQRLLDYSYYVLKFQMSMPETDSLELTEKVDDFANTLEIVDTVSYHYTDRVEYSIQETQIALNQLDLKSKKLGFLPSLNAYVNYGYNYFGSHFNELYKEGFGASAIGVNLTFPIFTGTERIHTINQARLTVAQSQNDLAQLTQQIQLEVRQSFTDYRNNMQSYMMQKRNMELNQGIYERVELKFEQGVATSLDVISAESELKVSQGDYLNALLNALLSKVQLDKAMGKITSNP</sequence>
<comment type="subcellular location">
    <subcellularLocation>
        <location evidence="1">Cell outer membrane</location>
    </subcellularLocation>
</comment>
<dbReference type="AlphaFoldDB" id="A0A291QPP6"/>
<feature type="coiled-coil region" evidence="8">
    <location>
        <begin position="346"/>
        <end position="373"/>
    </location>
</feature>
<keyword evidence="6" id="KW-0472">Membrane</keyword>
<comment type="similarity">
    <text evidence="2">Belongs to the outer membrane factor (OMF) (TC 1.B.17) family.</text>
</comment>
<reference evidence="10 11" key="1">
    <citation type="submission" date="2017-10" db="EMBL/GenBank/DDBJ databases">
        <title>Paenichitinophaga pekingensis gen. nov., sp. nov., isolated from activated sludge.</title>
        <authorList>
            <person name="Jin D."/>
            <person name="Kong X."/>
            <person name="Deng Y."/>
            <person name="Bai Z."/>
        </authorList>
    </citation>
    <scope>NUCLEOTIDE SEQUENCE [LARGE SCALE GENOMIC DNA]</scope>
    <source>
        <strain evidence="10 11">13</strain>
    </source>
</reference>
<dbReference type="InterPro" id="IPR051906">
    <property type="entry name" value="TolC-like"/>
</dbReference>
<dbReference type="GO" id="GO:0015288">
    <property type="term" value="F:porin activity"/>
    <property type="evidence" value="ECO:0007669"/>
    <property type="project" value="TreeGrafter"/>
</dbReference>
<dbReference type="PANTHER" id="PTHR30026">
    <property type="entry name" value="OUTER MEMBRANE PROTEIN TOLC"/>
    <property type="match status" value="1"/>
</dbReference>
<accession>A0A291QPP6</accession>
<dbReference type="OrthoDB" id="367883at2"/>
<evidence type="ECO:0000256" key="9">
    <source>
        <dbReference type="SAM" id="SignalP"/>
    </source>
</evidence>
<dbReference type="EMBL" id="CP023777">
    <property type="protein sequence ID" value="ATL45852.1"/>
    <property type="molecule type" value="Genomic_DNA"/>
</dbReference>
<evidence type="ECO:0000256" key="1">
    <source>
        <dbReference type="ARBA" id="ARBA00004442"/>
    </source>
</evidence>
<evidence type="ECO:0000313" key="10">
    <source>
        <dbReference type="EMBL" id="ATL45852.1"/>
    </source>
</evidence>
<evidence type="ECO:0000256" key="3">
    <source>
        <dbReference type="ARBA" id="ARBA00022448"/>
    </source>
</evidence>
<gene>
    <name evidence="10" type="ORF">COR50_01020</name>
</gene>
<dbReference type="GO" id="GO:1990281">
    <property type="term" value="C:efflux pump complex"/>
    <property type="evidence" value="ECO:0007669"/>
    <property type="project" value="TreeGrafter"/>
</dbReference>
<keyword evidence="8" id="KW-0175">Coiled coil</keyword>
<evidence type="ECO:0000313" key="11">
    <source>
        <dbReference type="Proteomes" id="UP000220133"/>
    </source>
</evidence>
<proteinExistence type="inferred from homology"/>
<feature type="signal peptide" evidence="9">
    <location>
        <begin position="1"/>
        <end position="26"/>
    </location>
</feature>
<keyword evidence="7" id="KW-0998">Cell outer membrane</keyword>
<evidence type="ECO:0000256" key="2">
    <source>
        <dbReference type="ARBA" id="ARBA00007613"/>
    </source>
</evidence>
<evidence type="ECO:0000256" key="7">
    <source>
        <dbReference type="ARBA" id="ARBA00023237"/>
    </source>
</evidence>
<dbReference type="RefSeq" id="WP_098192242.1">
    <property type="nucleotide sequence ID" value="NZ_CP023777.1"/>
</dbReference>
<dbReference type="PANTHER" id="PTHR30026:SF20">
    <property type="entry name" value="OUTER MEMBRANE PROTEIN TOLC"/>
    <property type="match status" value="1"/>
</dbReference>
<keyword evidence="9" id="KW-0732">Signal</keyword>
<dbReference type="GO" id="GO:0015562">
    <property type="term" value="F:efflux transmembrane transporter activity"/>
    <property type="evidence" value="ECO:0007669"/>
    <property type="project" value="InterPro"/>
</dbReference>
<dbReference type="Pfam" id="PF02321">
    <property type="entry name" value="OEP"/>
    <property type="match status" value="2"/>
</dbReference>
<dbReference type="Proteomes" id="UP000220133">
    <property type="component" value="Chromosome"/>
</dbReference>